<proteinExistence type="predicted"/>
<gene>
    <name evidence="1" type="ORF">LV75_003716</name>
</gene>
<name>A0ABT1IEY4_9PSEU</name>
<comment type="caution">
    <text evidence="1">The sequence shown here is derived from an EMBL/GenBank/DDBJ whole genome shotgun (WGS) entry which is preliminary data.</text>
</comment>
<evidence type="ECO:0000313" key="2">
    <source>
        <dbReference type="Proteomes" id="UP001205185"/>
    </source>
</evidence>
<sequence>MPLTATGPATPDPRPVVNVHIEHTGVDHRSSRHRVALGSVVNLTVASDAAGRVSIADLGLTTEIGGGTGRVQFTALVTGSHAVVLTPGNVELAVLEVT</sequence>
<organism evidence="1 2">
    <name type="scientific">Actinokineospora diospyrosa</name>
    <dbReference type="NCBI Taxonomy" id="103728"/>
    <lineage>
        <taxon>Bacteria</taxon>
        <taxon>Bacillati</taxon>
        <taxon>Actinomycetota</taxon>
        <taxon>Actinomycetes</taxon>
        <taxon>Pseudonocardiales</taxon>
        <taxon>Pseudonocardiaceae</taxon>
        <taxon>Actinokineospora</taxon>
    </lineage>
</organism>
<evidence type="ECO:0000313" key="1">
    <source>
        <dbReference type="EMBL" id="MCP2271202.1"/>
    </source>
</evidence>
<keyword evidence="2" id="KW-1185">Reference proteome</keyword>
<dbReference type="Proteomes" id="UP001205185">
    <property type="component" value="Unassembled WGS sequence"/>
</dbReference>
<accession>A0ABT1IEY4</accession>
<dbReference type="RefSeq" id="WP_253888164.1">
    <property type="nucleotide sequence ID" value="NZ_BAAAVB010000027.1"/>
</dbReference>
<reference evidence="1 2" key="1">
    <citation type="submission" date="2022-06" db="EMBL/GenBank/DDBJ databases">
        <title>Genomic Encyclopedia of Archaeal and Bacterial Type Strains, Phase II (KMG-II): from individual species to whole genera.</title>
        <authorList>
            <person name="Goeker M."/>
        </authorList>
    </citation>
    <scope>NUCLEOTIDE SEQUENCE [LARGE SCALE GENOMIC DNA]</scope>
    <source>
        <strain evidence="1 2">DSM 44255</strain>
    </source>
</reference>
<protein>
    <submittedName>
        <fullName evidence="1">Uncharacterized protein</fullName>
    </submittedName>
</protein>
<dbReference type="EMBL" id="JAMTCO010000009">
    <property type="protein sequence ID" value="MCP2271202.1"/>
    <property type="molecule type" value="Genomic_DNA"/>
</dbReference>